<reference evidence="2 3" key="1">
    <citation type="submission" date="2019-11" db="EMBL/GenBank/DDBJ databases">
        <title>Comparative genomics of hydrocarbon-degrading Desulfosarcina strains.</title>
        <authorList>
            <person name="Watanabe M."/>
            <person name="Kojima H."/>
            <person name="Fukui M."/>
        </authorList>
    </citation>
    <scope>NUCLEOTIDE SEQUENCE [LARGE SCALE GENOMIC DNA]</scope>
    <source>
        <strain evidence="2 3">28bB2T</strain>
    </source>
</reference>
<accession>A0A5K7ZEQ3</accession>
<protein>
    <submittedName>
        <fullName evidence="2">Uncharacterized protein</fullName>
    </submittedName>
</protein>
<feature type="compositionally biased region" description="Basic and acidic residues" evidence="1">
    <location>
        <begin position="36"/>
        <end position="56"/>
    </location>
</feature>
<feature type="region of interest" description="Disordered" evidence="1">
    <location>
        <begin position="36"/>
        <end position="62"/>
    </location>
</feature>
<name>A0A5K7ZEQ3_9BACT</name>
<sequence length="94" mass="10496">MLEPIGEPAVRMTTRVDNHQAVDGQDVALEKIEKVVEERPIENTEESAKSESDASEKSGAYDVGDEGVYFEKYDKDGNVIYRVPPEQKPIDELA</sequence>
<dbReference type="RefSeq" id="WP_155321523.1">
    <property type="nucleotide sequence ID" value="NZ_AP021876.1"/>
</dbReference>
<dbReference type="KEGG" id="dov:DSCO28_11840"/>
<proteinExistence type="predicted"/>
<dbReference type="Proteomes" id="UP000425960">
    <property type="component" value="Chromosome"/>
</dbReference>
<dbReference type="EMBL" id="AP021876">
    <property type="protein sequence ID" value="BBO80618.1"/>
    <property type="molecule type" value="Genomic_DNA"/>
</dbReference>
<dbReference type="AlphaFoldDB" id="A0A5K7ZEQ3"/>
<evidence type="ECO:0000313" key="2">
    <source>
        <dbReference type="EMBL" id="BBO80618.1"/>
    </source>
</evidence>
<organism evidence="2 3">
    <name type="scientific">Desulfosarcina ovata subsp. sediminis</name>
    <dbReference type="NCBI Taxonomy" id="885957"/>
    <lineage>
        <taxon>Bacteria</taxon>
        <taxon>Pseudomonadati</taxon>
        <taxon>Thermodesulfobacteriota</taxon>
        <taxon>Desulfobacteria</taxon>
        <taxon>Desulfobacterales</taxon>
        <taxon>Desulfosarcinaceae</taxon>
        <taxon>Desulfosarcina</taxon>
    </lineage>
</organism>
<evidence type="ECO:0000313" key="3">
    <source>
        <dbReference type="Proteomes" id="UP000425960"/>
    </source>
</evidence>
<gene>
    <name evidence="2" type="ORF">DSCO28_11840</name>
</gene>
<evidence type="ECO:0000256" key="1">
    <source>
        <dbReference type="SAM" id="MobiDB-lite"/>
    </source>
</evidence>